<protein>
    <submittedName>
        <fullName evidence="6">LysR family transcriptional regulator</fullName>
    </submittedName>
</protein>
<dbReference type="PANTHER" id="PTHR30126">
    <property type="entry name" value="HTH-TYPE TRANSCRIPTIONAL REGULATOR"/>
    <property type="match status" value="1"/>
</dbReference>
<dbReference type="EMBL" id="JABACJ020000016">
    <property type="protein sequence ID" value="MBU3877175.1"/>
    <property type="molecule type" value="Genomic_DNA"/>
</dbReference>
<dbReference type="InterPro" id="IPR000847">
    <property type="entry name" value="LysR_HTH_N"/>
</dbReference>
<dbReference type="Pfam" id="PF03466">
    <property type="entry name" value="LysR_substrate"/>
    <property type="match status" value="1"/>
</dbReference>
<gene>
    <name evidence="6" type="ORF">HGO97_015320</name>
</gene>
<sequence length="281" mass="31823">MESLELRIFREVAYVKSITKAAENMGYVQSNITAHIKKLETELNTTLLIRNNKGVTLTHDGERLLLQAEKIISLLDETSRSFKSSEKSLKIGATQTVAGYLLPQCLMKYKNKFPDVSISVYTLNQNILSAQLGKGQLDCLITNRSQDIIQGKQVFQYPEELLLIAPISCQYLDEVLRYPIITNGIESCPYRKILLNWWYLHQSNLPDIIELDTVEAILKLVSNGGGFSLLPKNVLCGRQDISTFIIEELQSTSIHMWVAKDKHPSEYTALKDILEEELESG</sequence>
<evidence type="ECO:0000313" key="6">
    <source>
        <dbReference type="EMBL" id="MBU3877175.1"/>
    </source>
</evidence>
<organism evidence="6 7">
    <name type="scientific">Faecalicatena faecalis</name>
    <dbReference type="NCBI Taxonomy" id="2726362"/>
    <lineage>
        <taxon>Bacteria</taxon>
        <taxon>Bacillati</taxon>
        <taxon>Bacillota</taxon>
        <taxon>Clostridia</taxon>
        <taxon>Lachnospirales</taxon>
        <taxon>Lachnospiraceae</taxon>
        <taxon>Faecalicatena</taxon>
    </lineage>
</organism>
<keyword evidence="2" id="KW-0805">Transcription regulation</keyword>
<dbReference type="Pfam" id="PF00126">
    <property type="entry name" value="HTH_1"/>
    <property type="match status" value="1"/>
</dbReference>
<dbReference type="InterPro" id="IPR005119">
    <property type="entry name" value="LysR_subst-bd"/>
</dbReference>
<comment type="caution">
    <text evidence="6">The sequence shown here is derived from an EMBL/GenBank/DDBJ whole genome shotgun (WGS) entry which is preliminary data.</text>
</comment>
<dbReference type="PROSITE" id="PS50931">
    <property type="entry name" value="HTH_LYSR"/>
    <property type="match status" value="1"/>
</dbReference>
<evidence type="ECO:0000256" key="1">
    <source>
        <dbReference type="ARBA" id="ARBA00009437"/>
    </source>
</evidence>
<proteinExistence type="inferred from homology"/>
<evidence type="ECO:0000313" key="7">
    <source>
        <dbReference type="Proteomes" id="UP000723714"/>
    </source>
</evidence>
<keyword evidence="4" id="KW-0804">Transcription</keyword>
<evidence type="ECO:0000256" key="2">
    <source>
        <dbReference type="ARBA" id="ARBA00023015"/>
    </source>
</evidence>
<dbReference type="CDD" id="cd05466">
    <property type="entry name" value="PBP2_LTTR_substrate"/>
    <property type="match status" value="1"/>
</dbReference>
<keyword evidence="7" id="KW-1185">Reference proteome</keyword>
<accession>A0ABS6D6E3</accession>
<name>A0ABS6D6E3_9FIRM</name>
<evidence type="ECO:0000256" key="3">
    <source>
        <dbReference type="ARBA" id="ARBA00023125"/>
    </source>
</evidence>
<evidence type="ECO:0000256" key="4">
    <source>
        <dbReference type="ARBA" id="ARBA00023163"/>
    </source>
</evidence>
<evidence type="ECO:0000259" key="5">
    <source>
        <dbReference type="PROSITE" id="PS50931"/>
    </source>
</evidence>
<comment type="similarity">
    <text evidence="1">Belongs to the LysR transcriptional regulatory family.</text>
</comment>
<feature type="domain" description="HTH lysR-type" evidence="5">
    <location>
        <begin position="1"/>
        <end position="58"/>
    </location>
</feature>
<dbReference type="RefSeq" id="WP_216243429.1">
    <property type="nucleotide sequence ID" value="NZ_JABACJ020000016.1"/>
</dbReference>
<dbReference type="PANTHER" id="PTHR30126:SF40">
    <property type="entry name" value="HTH-TYPE TRANSCRIPTIONAL REGULATOR GLTR"/>
    <property type="match status" value="1"/>
</dbReference>
<keyword evidence="3" id="KW-0238">DNA-binding</keyword>
<reference evidence="6 7" key="1">
    <citation type="submission" date="2021-06" db="EMBL/GenBank/DDBJ databases">
        <title>Faecalicatena sp. nov. isolated from porcine feces.</title>
        <authorList>
            <person name="Oh B.S."/>
            <person name="Lee J.H."/>
        </authorList>
    </citation>
    <scope>NUCLEOTIDE SEQUENCE [LARGE SCALE GENOMIC DNA]</scope>
    <source>
        <strain evidence="6 7">AGMB00832</strain>
    </source>
</reference>
<dbReference type="Proteomes" id="UP000723714">
    <property type="component" value="Unassembled WGS sequence"/>
</dbReference>